<evidence type="ECO:0000259" key="2">
    <source>
        <dbReference type="PROSITE" id="PS51900"/>
    </source>
</evidence>
<protein>
    <recommendedName>
        <fullName evidence="2">Core-binding (CB) domain-containing protein</fullName>
    </recommendedName>
</protein>
<evidence type="ECO:0000256" key="1">
    <source>
        <dbReference type="PROSITE-ProRule" id="PRU01248"/>
    </source>
</evidence>
<dbReference type="SUPFAM" id="SSF56349">
    <property type="entry name" value="DNA breaking-rejoining enzymes"/>
    <property type="match status" value="1"/>
</dbReference>
<name>A0A0K2B694_STRA7</name>
<keyword evidence="1" id="KW-0238">DNA-binding</keyword>
<reference evidence="4" key="1">
    <citation type="journal article" date="2015" name="J. Biotechnol.">
        <title>Complete genome sequence of Streptomyces ambofaciens ATCC 23877, the spiramycin producer.</title>
        <authorList>
            <person name="Thibessard A."/>
            <person name="Haas D."/>
            <person name="Gerbaud C."/>
            <person name="Aigle B."/>
            <person name="Lautru S."/>
            <person name="Pernodet J.L."/>
            <person name="Leblond P."/>
        </authorList>
    </citation>
    <scope>NUCLEOTIDE SEQUENCE [LARGE SCALE GENOMIC DNA]</scope>
    <source>
        <strain evidence="4">ATCC 23877 / 3486 / DSM 40053 / JCM 4204 / NBRC 12836 / NRRL B-2516</strain>
        <plasmid evidence="4">pSAM1</plasmid>
    </source>
</reference>
<accession>A0A0K2B694</accession>
<proteinExistence type="predicted"/>
<dbReference type="AlphaFoldDB" id="A0A0K2B694"/>
<dbReference type="InterPro" id="IPR044068">
    <property type="entry name" value="CB"/>
</dbReference>
<gene>
    <name evidence="3" type="ORF">SAM23877_p090</name>
</gene>
<sequence>MWGAGTIGPMEPRALLDTWLDTATNLRSSSRIEYRREVTRWLTWCEDQRPPVNPYRCGIEDIAAWAGTLLTDHLDGRPFDGPDALTHVAEHHRAAALTHDRRITAITQYYEAAKDRGAIRLAPDLTMLRSGVDRDAGTPRRLTPMERNVLLICIGMWGPDRARHYRRDRLIAYLLLEGLRPAEVARVDMRHLYDLGTGVWEVRAPDYEYEAVGKKHVLEPLTVAALIEYLPHRIKPADGVHTLITVQGGGPLDSGYPNLIIRQIAALHPLLAQRTPPVTADTIAHTGYWETPPG</sequence>
<geneLocation type="plasmid" evidence="3 4">
    <name>pSAM1</name>
</geneLocation>
<dbReference type="GO" id="GO:0003677">
    <property type="term" value="F:DNA binding"/>
    <property type="evidence" value="ECO:0007669"/>
    <property type="project" value="UniProtKB-UniRule"/>
</dbReference>
<evidence type="ECO:0000313" key="4">
    <source>
        <dbReference type="Proteomes" id="UP000061018"/>
    </source>
</evidence>
<feature type="domain" description="Core-binding (CB)" evidence="2">
    <location>
        <begin position="10"/>
        <end position="114"/>
    </location>
</feature>
<keyword evidence="3" id="KW-0614">Plasmid</keyword>
<dbReference type="InterPro" id="IPR011010">
    <property type="entry name" value="DNA_brk_join_enz"/>
</dbReference>
<evidence type="ECO:0000313" key="3">
    <source>
        <dbReference type="EMBL" id="AKZ60799.1"/>
    </source>
</evidence>
<dbReference type="PROSITE" id="PS51900">
    <property type="entry name" value="CB"/>
    <property type="match status" value="1"/>
</dbReference>
<dbReference type="KEGG" id="samb:SAM23877_p090"/>
<dbReference type="Proteomes" id="UP000061018">
    <property type="component" value="Plasmid pSAM1"/>
</dbReference>
<organism evidence="3 4">
    <name type="scientific">Streptomyces ambofaciens (strain ATCC 23877 / 3486 / DSM 40053 / JCM 4204 / NBRC 12836 / NRRL B-2516)</name>
    <dbReference type="NCBI Taxonomy" id="278992"/>
    <lineage>
        <taxon>Bacteria</taxon>
        <taxon>Bacillati</taxon>
        <taxon>Actinomycetota</taxon>
        <taxon>Actinomycetes</taxon>
        <taxon>Kitasatosporales</taxon>
        <taxon>Streptomycetaceae</taxon>
        <taxon>Streptomyces</taxon>
    </lineage>
</organism>
<dbReference type="EMBL" id="CP012383">
    <property type="protein sequence ID" value="AKZ60799.1"/>
    <property type="molecule type" value="Genomic_DNA"/>
</dbReference>